<comment type="caution">
    <text evidence="1">The sequence shown here is derived from an EMBL/GenBank/DDBJ whole genome shotgun (WGS) entry which is preliminary data.</text>
</comment>
<gene>
    <name evidence="1" type="ORF">HMN09_00853500</name>
</gene>
<keyword evidence="2" id="KW-1185">Reference proteome</keyword>
<reference evidence="1" key="1">
    <citation type="submission" date="2020-05" db="EMBL/GenBank/DDBJ databases">
        <title>Mycena genomes resolve the evolution of fungal bioluminescence.</title>
        <authorList>
            <person name="Tsai I.J."/>
        </authorList>
    </citation>
    <scope>NUCLEOTIDE SEQUENCE</scope>
    <source>
        <strain evidence="1">110903Hualien_Pintung</strain>
    </source>
</reference>
<dbReference type="Proteomes" id="UP000613580">
    <property type="component" value="Unassembled WGS sequence"/>
</dbReference>
<protein>
    <submittedName>
        <fullName evidence="1">Uncharacterized protein</fullName>
    </submittedName>
</protein>
<evidence type="ECO:0000313" key="1">
    <source>
        <dbReference type="EMBL" id="KAF7304509.1"/>
    </source>
</evidence>
<proteinExistence type="predicted"/>
<dbReference type="AlphaFoldDB" id="A0A8H6W9U6"/>
<sequence length="405" mass="46288">MSSANALNDLPIELLDRIVMHAFESATYTQPTLCALMGVSWMWHSISMPHLYRTLRTSRNPYILQLLIKTLASNSSEYLPWLDKQVTQLIHTALGNMKSLTSINCTTESASYLVIRKTFPALFGTEFLLRHPLLRKIQIQFDNFGAQFRAGKSQCLLPDLEEYEGLDTVAPILLRGARNLQRLRLHLDKALNKDPAPIFELLARANCPLVLVEVIMYRWLAGDSLATGIALHGRHLKYLVLSVFGYHHGYELESERDNISQIDDIIGSLPNIFCIRIESTAFTNSLDENLDEQLAFELERVGLWRRSAASLGICILPSTRWMYVPLVDAAGNPIPFNRWFPAADNADRNSSVLEWVMRELPAEEMDDFLAFQTLLQQELKKTPDQSEFIRKMRDAGKYIKLRKYL</sequence>
<evidence type="ECO:0000313" key="2">
    <source>
        <dbReference type="Proteomes" id="UP000613580"/>
    </source>
</evidence>
<organism evidence="1 2">
    <name type="scientific">Mycena chlorophos</name>
    <name type="common">Agaric fungus</name>
    <name type="synonym">Agaricus chlorophos</name>
    <dbReference type="NCBI Taxonomy" id="658473"/>
    <lineage>
        <taxon>Eukaryota</taxon>
        <taxon>Fungi</taxon>
        <taxon>Dikarya</taxon>
        <taxon>Basidiomycota</taxon>
        <taxon>Agaricomycotina</taxon>
        <taxon>Agaricomycetes</taxon>
        <taxon>Agaricomycetidae</taxon>
        <taxon>Agaricales</taxon>
        <taxon>Marasmiineae</taxon>
        <taxon>Mycenaceae</taxon>
        <taxon>Mycena</taxon>
    </lineage>
</organism>
<dbReference type="EMBL" id="JACAZE010000011">
    <property type="protein sequence ID" value="KAF7304509.1"/>
    <property type="molecule type" value="Genomic_DNA"/>
</dbReference>
<accession>A0A8H6W9U6</accession>
<name>A0A8H6W9U6_MYCCL</name>